<reference evidence="3 4" key="1">
    <citation type="submission" date="2019-07" db="EMBL/GenBank/DDBJ databases">
        <title>Draft genome for Aliikangiella sp. M105.</title>
        <authorList>
            <person name="Wang G."/>
        </authorList>
    </citation>
    <scope>NUCLEOTIDE SEQUENCE [LARGE SCALE GENOMIC DNA]</scope>
    <source>
        <strain evidence="3 4">M105</strain>
    </source>
</reference>
<dbReference type="AlphaFoldDB" id="A0A545UHE8"/>
<dbReference type="GO" id="GO:0016757">
    <property type="term" value="F:glycosyltransferase activity"/>
    <property type="evidence" value="ECO:0007669"/>
    <property type="project" value="InterPro"/>
</dbReference>
<evidence type="ECO:0000259" key="2">
    <source>
        <dbReference type="Pfam" id="PF13439"/>
    </source>
</evidence>
<feature type="domain" description="Glycosyl transferase family 1" evidence="1">
    <location>
        <begin position="198"/>
        <end position="354"/>
    </location>
</feature>
<dbReference type="RefSeq" id="WP_142892374.1">
    <property type="nucleotide sequence ID" value="NZ_ML660161.1"/>
</dbReference>
<keyword evidence="3" id="KW-0808">Transferase</keyword>
<dbReference type="Proteomes" id="UP000315439">
    <property type="component" value="Unassembled WGS sequence"/>
</dbReference>
<sequence length="380" mass="42306">MNITLISNLYPNKLEPTKGVFIKQLAERLNESHQVTVISPVPWRPAFLTNADNSVPAEDKINNIKIYYPRYLVIPKILRSLTATFFNWGIKSTLSKLKAQGLADIVSAHWVYPDGVGSLLAAKKLNLPVTLHALGCDINEYTKYFLRRRQIVSAMNKANANVVKSNELKSKLVALGVNENKISVILNGVDKNKFQNIDQTKAREKLDLDPSEKYVIFIGNFQIEKGLNHLLDAVHQIKDRPFKLLVVGDGRLKTQVEAQIKELSISDKVQLVGRVSHEMIPVYMSAANLLCLPSLREGCPNVVIESLTCGTPVVASKVGAVPDMITNETHGKMVEPANSQALAEAIDQCLDLKNSSTLNFEWYSWEENAEKISQVFNASI</sequence>
<comment type="caution">
    <text evidence="3">The sequence shown here is derived from an EMBL/GenBank/DDBJ whole genome shotgun (WGS) entry which is preliminary data.</text>
</comment>
<dbReference type="InterPro" id="IPR050194">
    <property type="entry name" value="Glycosyltransferase_grp1"/>
</dbReference>
<keyword evidence="4" id="KW-1185">Reference proteome</keyword>
<dbReference type="PANTHER" id="PTHR45947:SF15">
    <property type="entry name" value="TEICHURONIC ACID BIOSYNTHESIS GLYCOSYLTRANSFERASE TUAC-RELATED"/>
    <property type="match status" value="1"/>
</dbReference>
<evidence type="ECO:0000313" key="3">
    <source>
        <dbReference type="EMBL" id="TQV88889.1"/>
    </source>
</evidence>
<evidence type="ECO:0000259" key="1">
    <source>
        <dbReference type="Pfam" id="PF00534"/>
    </source>
</evidence>
<evidence type="ECO:0000313" key="4">
    <source>
        <dbReference type="Proteomes" id="UP000315439"/>
    </source>
</evidence>
<dbReference type="Pfam" id="PF13439">
    <property type="entry name" value="Glyco_transf_4"/>
    <property type="match status" value="1"/>
</dbReference>
<dbReference type="OrthoDB" id="9792269at2"/>
<feature type="domain" description="Glycosyltransferase subfamily 4-like N-terminal" evidence="2">
    <location>
        <begin position="20"/>
        <end position="191"/>
    </location>
</feature>
<dbReference type="Pfam" id="PF00534">
    <property type="entry name" value="Glycos_transf_1"/>
    <property type="match status" value="1"/>
</dbReference>
<dbReference type="PANTHER" id="PTHR45947">
    <property type="entry name" value="SULFOQUINOVOSYL TRANSFERASE SQD2"/>
    <property type="match status" value="1"/>
</dbReference>
<accession>A0A545UHE8</accession>
<dbReference type="SUPFAM" id="SSF53756">
    <property type="entry name" value="UDP-Glycosyltransferase/glycogen phosphorylase"/>
    <property type="match status" value="1"/>
</dbReference>
<protein>
    <submittedName>
        <fullName evidence="3">Glycosyltransferase family 4 protein</fullName>
    </submittedName>
</protein>
<name>A0A545UHE8_9GAMM</name>
<dbReference type="EMBL" id="VIKS01000003">
    <property type="protein sequence ID" value="TQV88889.1"/>
    <property type="molecule type" value="Genomic_DNA"/>
</dbReference>
<organism evidence="3 4">
    <name type="scientific">Aliikangiella coralliicola</name>
    <dbReference type="NCBI Taxonomy" id="2592383"/>
    <lineage>
        <taxon>Bacteria</taxon>
        <taxon>Pseudomonadati</taxon>
        <taxon>Pseudomonadota</taxon>
        <taxon>Gammaproteobacteria</taxon>
        <taxon>Oceanospirillales</taxon>
        <taxon>Pleioneaceae</taxon>
        <taxon>Aliikangiella</taxon>
    </lineage>
</organism>
<dbReference type="Gene3D" id="3.40.50.2000">
    <property type="entry name" value="Glycogen Phosphorylase B"/>
    <property type="match status" value="2"/>
</dbReference>
<dbReference type="InterPro" id="IPR028098">
    <property type="entry name" value="Glyco_trans_4-like_N"/>
</dbReference>
<dbReference type="InterPro" id="IPR001296">
    <property type="entry name" value="Glyco_trans_1"/>
</dbReference>
<proteinExistence type="predicted"/>
<gene>
    <name evidence="3" type="ORF">FLL46_04970</name>
</gene>